<reference evidence="1 2" key="1">
    <citation type="journal article" date="2013" name="BMC Genomics">
        <title>Comparative genomics reveals distinct host-interacting traits of three major human-associated propionibacteria.</title>
        <authorList>
            <person name="Mak T.N."/>
            <person name="Schmid M."/>
            <person name="Brzuszkiewicz E."/>
            <person name="Zeng G."/>
            <person name="Meyer R."/>
            <person name="Sfanos K.S."/>
            <person name="Brinkmann V."/>
            <person name="Meyer T.F."/>
            <person name="Bruggemann H."/>
        </authorList>
    </citation>
    <scope>NUCLEOTIDE SEQUENCE [LARGE SCALE GENOMIC DNA]</scope>
    <source>
        <strain evidence="1 2">TM11</strain>
    </source>
</reference>
<accession>A0ACB4UR11</accession>
<dbReference type="Proteomes" id="UP000053711">
    <property type="component" value="Unassembled WGS sequence"/>
</dbReference>
<sequence>MPMTDDGHITVRGIVATGRHGVLASERAHPQPFVVDLDLHLPIDTTSDDLARTVNYAEVATRVIAVIEGEPVNLIETLAGRIADDCLTRHDLLDEVTVTVHKPHAPVGVVVDDVAVTIRRRR</sequence>
<protein>
    <submittedName>
        <fullName evidence="1">Dihydroneopterin aldolase</fullName>
    </submittedName>
</protein>
<evidence type="ECO:0000313" key="1">
    <source>
        <dbReference type="EMBL" id="ERF67782.1"/>
    </source>
</evidence>
<organism evidence="1 2">
    <name type="scientific">Cutibacterium granulosum TM11</name>
    <dbReference type="NCBI Taxonomy" id="1292373"/>
    <lineage>
        <taxon>Bacteria</taxon>
        <taxon>Bacillati</taxon>
        <taxon>Actinomycetota</taxon>
        <taxon>Actinomycetes</taxon>
        <taxon>Propionibacteriales</taxon>
        <taxon>Propionibacteriaceae</taxon>
        <taxon>Cutibacterium</taxon>
    </lineage>
</organism>
<dbReference type="EMBL" id="AOST01000008">
    <property type="protein sequence ID" value="ERF67782.1"/>
    <property type="molecule type" value="Genomic_DNA"/>
</dbReference>
<evidence type="ECO:0000313" key="2">
    <source>
        <dbReference type="Proteomes" id="UP000053711"/>
    </source>
</evidence>
<keyword evidence="2" id="KW-1185">Reference proteome</keyword>
<proteinExistence type="predicted"/>
<name>A0ACB4UR11_9ACTN</name>
<gene>
    <name evidence="1" type="ORF">H640_01151</name>
</gene>
<comment type="caution">
    <text evidence="1">The sequence shown here is derived from an EMBL/GenBank/DDBJ whole genome shotgun (WGS) entry which is preliminary data.</text>
</comment>